<sequence>MGADDDVDLPFRERALDRLALLRGLKARKTRGLDGKVCKPRTHGVVVLLRENRSRHKNRRLLSVLHALKARPQRHFRLAVAHVPAEQAVHRARVFHIRLNLFNALLLVGREFIREPLFERPLPRGIFGERKAFGARTLGIERGKIDGKLLCGVLGAVDAVCPLRSAELAQLGSRVLVPTADILLHAIELVGRNIQPVAPAVFD</sequence>
<dbReference type="AlphaFoldDB" id="A0A644Y3J9"/>
<organism evidence="1">
    <name type="scientific">bioreactor metagenome</name>
    <dbReference type="NCBI Taxonomy" id="1076179"/>
    <lineage>
        <taxon>unclassified sequences</taxon>
        <taxon>metagenomes</taxon>
        <taxon>ecological metagenomes</taxon>
    </lineage>
</organism>
<gene>
    <name evidence="1" type="ORF">SDC9_69379</name>
</gene>
<proteinExistence type="predicted"/>
<dbReference type="EMBL" id="VSSQ01003917">
    <property type="protein sequence ID" value="MPM22919.1"/>
    <property type="molecule type" value="Genomic_DNA"/>
</dbReference>
<reference evidence="1" key="1">
    <citation type="submission" date="2019-08" db="EMBL/GenBank/DDBJ databases">
        <authorList>
            <person name="Kucharzyk K."/>
            <person name="Murdoch R.W."/>
            <person name="Higgins S."/>
            <person name="Loffler F."/>
        </authorList>
    </citation>
    <scope>NUCLEOTIDE SEQUENCE</scope>
</reference>
<comment type="caution">
    <text evidence="1">The sequence shown here is derived from an EMBL/GenBank/DDBJ whole genome shotgun (WGS) entry which is preliminary data.</text>
</comment>
<accession>A0A644Y3J9</accession>
<protein>
    <submittedName>
        <fullName evidence="1">Uncharacterized protein</fullName>
    </submittedName>
</protein>
<name>A0A644Y3J9_9ZZZZ</name>
<evidence type="ECO:0000313" key="1">
    <source>
        <dbReference type="EMBL" id="MPM22919.1"/>
    </source>
</evidence>